<dbReference type="GO" id="GO:0006412">
    <property type="term" value="P:translation"/>
    <property type="evidence" value="ECO:0007669"/>
    <property type="project" value="InterPro"/>
</dbReference>
<dbReference type="GO" id="GO:1990904">
    <property type="term" value="C:ribonucleoprotein complex"/>
    <property type="evidence" value="ECO:0007669"/>
    <property type="project" value="UniProtKB-KW"/>
</dbReference>
<dbReference type="PROSITE" id="PS01168">
    <property type="entry name" value="RIBOSOMAL_S27E"/>
    <property type="match status" value="1"/>
</dbReference>
<dbReference type="InterPro" id="IPR011332">
    <property type="entry name" value="Ribosomal_zn-bd"/>
</dbReference>
<dbReference type="Proteomes" id="UP000261480">
    <property type="component" value="Unplaced"/>
</dbReference>
<keyword evidence="5" id="KW-0479">Metal-binding</keyword>
<dbReference type="FunFam" id="2.20.25.100:FF:000001">
    <property type="entry name" value="40S ribosomal protein S27"/>
    <property type="match status" value="1"/>
</dbReference>
<reference evidence="6" key="2">
    <citation type="submission" date="2025-09" db="UniProtKB">
        <authorList>
            <consortium name="Ensembl"/>
        </authorList>
    </citation>
    <scope>IDENTIFICATION</scope>
</reference>
<keyword evidence="2 5" id="KW-0862">Zinc</keyword>
<dbReference type="GO" id="GO:0005840">
    <property type="term" value="C:ribosome"/>
    <property type="evidence" value="ECO:0007669"/>
    <property type="project" value="UniProtKB-KW"/>
</dbReference>
<dbReference type="GO" id="GO:0008270">
    <property type="term" value="F:zinc ion binding"/>
    <property type="evidence" value="ECO:0007669"/>
    <property type="project" value="UniProtKB-KW"/>
</dbReference>
<keyword evidence="5" id="KW-0863">Zinc-finger</keyword>
<dbReference type="SUPFAM" id="SSF57829">
    <property type="entry name" value="Zn-binding ribosomal proteins"/>
    <property type="match status" value="1"/>
</dbReference>
<proteinExistence type="inferred from homology"/>
<protein>
    <recommendedName>
        <fullName evidence="5">40S ribosomal protein S27</fullName>
    </recommendedName>
</protein>
<dbReference type="AlphaFoldDB" id="A0A3B3YRS0"/>
<organism evidence="6 7">
    <name type="scientific">Poecilia mexicana</name>
    <dbReference type="NCBI Taxonomy" id="48701"/>
    <lineage>
        <taxon>Eukaryota</taxon>
        <taxon>Metazoa</taxon>
        <taxon>Chordata</taxon>
        <taxon>Craniata</taxon>
        <taxon>Vertebrata</taxon>
        <taxon>Euteleostomi</taxon>
        <taxon>Actinopterygii</taxon>
        <taxon>Neopterygii</taxon>
        <taxon>Teleostei</taxon>
        <taxon>Neoteleostei</taxon>
        <taxon>Acanthomorphata</taxon>
        <taxon>Ovalentaria</taxon>
        <taxon>Atherinomorphae</taxon>
        <taxon>Cyprinodontiformes</taxon>
        <taxon>Poeciliidae</taxon>
        <taxon>Poeciliinae</taxon>
        <taxon>Poecilia</taxon>
    </lineage>
</organism>
<dbReference type="PANTHER" id="PTHR11594">
    <property type="entry name" value="40S RIBOSOMAL PROTEIN S27"/>
    <property type="match status" value="1"/>
</dbReference>
<evidence type="ECO:0000256" key="2">
    <source>
        <dbReference type="ARBA" id="ARBA00022833"/>
    </source>
</evidence>
<comment type="cofactor">
    <cofactor evidence="5">
        <name>Zn(2+)</name>
        <dbReference type="ChEBI" id="CHEBI:29105"/>
    </cofactor>
    <text evidence="5">Binds 1 zinc ion per subunit.</text>
</comment>
<keyword evidence="3 5" id="KW-0689">Ribosomal protein</keyword>
<evidence type="ECO:0000256" key="5">
    <source>
        <dbReference type="RuleBase" id="RU000671"/>
    </source>
</evidence>
<dbReference type="InterPro" id="IPR000592">
    <property type="entry name" value="Ribosomal_eS27"/>
</dbReference>
<dbReference type="GO" id="GO:0003735">
    <property type="term" value="F:structural constituent of ribosome"/>
    <property type="evidence" value="ECO:0007669"/>
    <property type="project" value="InterPro"/>
</dbReference>
<evidence type="ECO:0000313" key="6">
    <source>
        <dbReference type="Ensembl" id="ENSPMEP00000029964.1"/>
    </source>
</evidence>
<accession>A0A3B3YRS0</accession>
<comment type="similarity">
    <text evidence="1 5">Belongs to the eukaryotic ribosomal protein eS27 family.</text>
</comment>
<dbReference type="HAMAP" id="MF_00371">
    <property type="entry name" value="Ribosomal_eS27"/>
    <property type="match status" value="1"/>
</dbReference>
<evidence type="ECO:0000256" key="4">
    <source>
        <dbReference type="ARBA" id="ARBA00023274"/>
    </source>
</evidence>
<evidence type="ECO:0000256" key="1">
    <source>
        <dbReference type="ARBA" id="ARBA00010919"/>
    </source>
</evidence>
<dbReference type="Pfam" id="PF01667">
    <property type="entry name" value="Ribosomal_S27e"/>
    <property type="match status" value="1"/>
</dbReference>
<evidence type="ECO:0000256" key="3">
    <source>
        <dbReference type="ARBA" id="ARBA00022980"/>
    </source>
</evidence>
<dbReference type="Gene3D" id="2.20.25.100">
    <property type="entry name" value="Zn-binding ribosomal proteins"/>
    <property type="match status" value="1"/>
</dbReference>
<keyword evidence="7" id="KW-1185">Reference proteome</keyword>
<name>A0A3B3YRS0_9TELE</name>
<reference evidence="6" key="1">
    <citation type="submission" date="2025-08" db="UniProtKB">
        <authorList>
            <consortium name="Ensembl"/>
        </authorList>
    </citation>
    <scope>IDENTIFICATION</scope>
</reference>
<sequence>MALAKDLLYPSLADERRKHKKKRLVQNPNSYFMDVKCIGCYRISTIFSHAHTVVACPGCSVILCRPRGGKCRLTAGGCSRTTLVHSIMLSEKCMKAIIA</sequence>
<dbReference type="InterPro" id="IPR023407">
    <property type="entry name" value="Ribosomal_eS27_Zn-bd_dom_sf"/>
</dbReference>
<evidence type="ECO:0000313" key="7">
    <source>
        <dbReference type="Proteomes" id="UP000261480"/>
    </source>
</evidence>
<dbReference type="Ensembl" id="ENSPMET00000021850.1">
    <property type="protein sequence ID" value="ENSPMEP00000029964.1"/>
    <property type="gene ID" value="ENSPMEG00000017808.1"/>
</dbReference>
<keyword evidence="4 5" id="KW-0687">Ribonucleoprotein</keyword>